<comment type="caution">
    <text evidence="11">The sequence shown here is derived from an EMBL/GenBank/DDBJ whole genome shotgun (WGS) entry which is preliminary data.</text>
</comment>
<dbReference type="InterPro" id="IPR047817">
    <property type="entry name" value="ABC2_TM_bact-type"/>
</dbReference>
<feature type="transmembrane region" description="Helical" evidence="9">
    <location>
        <begin position="157"/>
        <end position="176"/>
    </location>
</feature>
<feature type="transmembrane region" description="Helical" evidence="9">
    <location>
        <begin position="88"/>
        <end position="116"/>
    </location>
</feature>
<dbReference type="AlphaFoldDB" id="A0A124FMY8"/>
<comment type="similarity">
    <text evidence="2 9">Belongs to the ABC-2 integral membrane protein family.</text>
</comment>
<evidence type="ECO:0000313" key="11">
    <source>
        <dbReference type="EMBL" id="KUK46268.1"/>
    </source>
</evidence>
<comment type="subcellular location">
    <subcellularLocation>
        <location evidence="1">Cell inner membrane</location>
        <topology evidence="1">Multi-pass membrane protein</topology>
    </subcellularLocation>
    <subcellularLocation>
        <location evidence="9">Cell membrane</location>
        <topology evidence="9">Multi-pass membrane protein</topology>
    </subcellularLocation>
</comment>
<feature type="transmembrane region" description="Helical" evidence="9">
    <location>
        <begin position="122"/>
        <end position="145"/>
    </location>
</feature>
<reference evidence="11 12" key="1">
    <citation type="journal article" date="2015" name="MBio">
        <title>Genome-Resolved Metagenomic Analysis Reveals Roles for Candidate Phyla and Other Microbial Community Members in Biogeochemical Transformations in Oil Reservoirs.</title>
        <authorList>
            <person name="Hu P."/>
            <person name="Tom L."/>
            <person name="Singh A."/>
            <person name="Thomas B.C."/>
            <person name="Baker B.J."/>
            <person name="Piceno Y.M."/>
            <person name="Andersen G.L."/>
            <person name="Banfield J.F."/>
        </authorList>
    </citation>
    <scope>NUCLEOTIDE SEQUENCE [LARGE SCALE GENOMIC DNA]</scope>
    <source>
        <strain evidence="11">46_16</strain>
    </source>
</reference>
<evidence type="ECO:0000256" key="8">
    <source>
        <dbReference type="ARBA" id="ARBA00023136"/>
    </source>
</evidence>
<dbReference type="GO" id="GO:0005886">
    <property type="term" value="C:plasma membrane"/>
    <property type="evidence" value="ECO:0007669"/>
    <property type="project" value="UniProtKB-SubCell"/>
</dbReference>
<feature type="domain" description="ABC transmembrane type-2" evidence="10">
    <location>
        <begin position="15"/>
        <end position="236"/>
    </location>
</feature>
<dbReference type="PATRIC" id="fig|167964.4.peg.623"/>
<keyword evidence="5" id="KW-0997">Cell inner membrane</keyword>
<gene>
    <name evidence="11" type="ORF">XD73_0864</name>
</gene>
<dbReference type="PROSITE" id="PS51012">
    <property type="entry name" value="ABC_TM2"/>
    <property type="match status" value="1"/>
</dbReference>
<dbReference type="InterPro" id="IPR013525">
    <property type="entry name" value="ABC2_TM"/>
</dbReference>
<evidence type="ECO:0000256" key="6">
    <source>
        <dbReference type="ARBA" id="ARBA00022692"/>
    </source>
</evidence>
<evidence type="ECO:0000259" key="10">
    <source>
        <dbReference type="PROSITE" id="PS51012"/>
    </source>
</evidence>
<organism evidence="11 12">
    <name type="scientific">Anaerolinea thermophila</name>
    <dbReference type="NCBI Taxonomy" id="167964"/>
    <lineage>
        <taxon>Bacteria</taxon>
        <taxon>Bacillati</taxon>
        <taxon>Chloroflexota</taxon>
        <taxon>Anaerolineae</taxon>
        <taxon>Anaerolineales</taxon>
        <taxon>Anaerolineaceae</taxon>
        <taxon>Anaerolinea</taxon>
    </lineage>
</organism>
<feature type="transmembrane region" description="Helical" evidence="9">
    <location>
        <begin position="48"/>
        <end position="67"/>
    </location>
</feature>
<dbReference type="EMBL" id="LGFU01000047">
    <property type="protein sequence ID" value="KUK46268.1"/>
    <property type="molecule type" value="Genomic_DNA"/>
</dbReference>
<evidence type="ECO:0000256" key="1">
    <source>
        <dbReference type="ARBA" id="ARBA00004429"/>
    </source>
</evidence>
<evidence type="ECO:0000256" key="5">
    <source>
        <dbReference type="ARBA" id="ARBA00022519"/>
    </source>
</evidence>
<evidence type="ECO:0000313" key="12">
    <source>
        <dbReference type="Proteomes" id="UP000064249"/>
    </source>
</evidence>
<dbReference type="PANTHER" id="PTHR30413">
    <property type="entry name" value="INNER MEMBRANE TRANSPORT PERMEASE"/>
    <property type="match status" value="1"/>
</dbReference>
<feature type="transmembrane region" description="Helical" evidence="9">
    <location>
        <begin position="213"/>
        <end position="233"/>
    </location>
</feature>
<dbReference type="GO" id="GO:0140359">
    <property type="term" value="F:ABC-type transporter activity"/>
    <property type="evidence" value="ECO:0007669"/>
    <property type="project" value="InterPro"/>
</dbReference>
<evidence type="ECO:0000256" key="7">
    <source>
        <dbReference type="ARBA" id="ARBA00022989"/>
    </source>
</evidence>
<accession>A0A124FMY8</accession>
<sequence length="244" mass="27537">LTWRDLKVRYKQTLLGASWAILKPFLTMVVFSIFFGDLANVPSDGVPYPIFSFAALVPWELFSNAISVAGRSLVQNRHMITKIYFPRVILPLSATLAGVVDFLIAFVILIGMMYYYKIPLTIYALAIPLFLLLALITSIGIGLWLSALNVQYRDIGYVTPFLTQFWLFITPIAYGASMVPEKWQFLYSLNPMTGVVEGFRWALLRTSQGAPGAQLAVSFCVAILLLLTGYLYFRRMERTFADMV</sequence>
<proteinExistence type="inferred from homology"/>
<protein>
    <recommendedName>
        <fullName evidence="9">Transport permease protein</fullName>
    </recommendedName>
</protein>
<keyword evidence="7 9" id="KW-1133">Transmembrane helix</keyword>
<feature type="transmembrane region" description="Helical" evidence="9">
    <location>
        <begin position="14"/>
        <end position="36"/>
    </location>
</feature>
<dbReference type="Proteomes" id="UP000064249">
    <property type="component" value="Unassembled WGS sequence"/>
</dbReference>
<keyword evidence="4 9" id="KW-1003">Cell membrane</keyword>
<keyword evidence="6 9" id="KW-0812">Transmembrane</keyword>
<name>A0A124FMY8_9CHLR</name>
<keyword evidence="3 9" id="KW-0813">Transport</keyword>
<keyword evidence="8 9" id="KW-0472">Membrane</keyword>
<dbReference type="Pfam" id="PF01061">
    <property type="entry name" value="ABC2_membrane"/>
    <property type="match status" value="1"/>
</dbReference>
<evidence type="ECO:0000256" key="9">
    <source>
        <dbReference type="RuleBase" id="RU361157"/>
    </source>
</evidence>
<evidence type="ECO:0000256" key="3">
    <source>
        <dbReference type="ARBA" id="ARBA00022448"/>
    </source>
</evidence>
<evidence type="ECO:0000256" key="4">
    <source>
        <dbReference type="ARBA" id="ARBA00022475"/>
    </source>
</evidence>
<feature type="non-terminal residue" evidence="11">
    <location>
        <position position="1"/>
    </location>
</feature>
<dbReference type="PANTHER" id="PTHR30413:SF8">
    <property type="entry name" value="TRANSPORT PERMEASE PROTEIN"/>
    <property type="match status" value="1"/>
</dbReference>
<dbReference type="GO" id="GO:0015920">
    <property type="term" value="P:lipopolysaccharide transport"/>
    <property type="evidence" value="ECO:0007669"/>
    <property type="project" value="TreeGrafter"/>
</dbReference>
<evidence type="ECO:0000256" key="2">
    <source>
        <dbReference type="ARBA" id="ARBA00007783"/>
    </source>
</evidence>